<dbReference type="EC" id="4.4.1.13" evidence="7"/>
<dbReference type="InterPro" id="IPR006233">
    <property type="entry name" value="Cys_b_lyase_bac"/>
</dbReference>
<sequence>MSLTPKPESKKRFAPATRLVHAGRDPSEQHGFVNTPIYRGSTVLFPTYDDIQNRRGRYTYGTHGTPTSDALCDAWSDIAGAAGTVATPSGLAALSIGLMAALSAGDHLLVSDSAYRPTRIFCDEVLARFGVQTTYYDPLVGAGIADLMRENTRAVLVEAPGSLTFEMQDIPAIAEVVHARGACVIMDNTWATPLLFPPHEKGVDIAIEAGTKYLSGGSDLLLGLTSANAKYWPRLNRTYHQFSVCAGPEDMFLAMRGMRTMGLRLREHEKQGLDMARWLQARPEVLRVLHPALPEDPGHAIWKRDFTGASGLFSIVLKPVPEAALAAFLDGLELFGMGFSWGGFESLCIPFDCTPFRTATRWEPGGPTLRFHIGLEDTADLKADLDAGFARLREVAGQI</sequence>
<proteinExistence type="inferred from homology"/>
<dbReference type="Gene3D" id="3.90.1150.10">
    <property type="entry name" value="Aspartate Aminotransferase, domain 1"/>
    <property type="match status" value="1"/>
</dbReference>
<dbReference type="SUPFAM" id="SSF53383">
    <property type="entry name" value="PLP-dependent transferases"/>
    <property type="match status" value="1"/>
</dbReference>
<comment type="similarity">
    <text evidence="2 6">Belongs to the trans-sulfuration enzymes family.</text>
</comment>
<evidence type="ECO:0000256" key="2">
    <source>
        <dbReference type="ARBA" id="ARBA00009077"/>
    </source>
</evidence>
<dbReference type="Proteomes" id="UP001596292">
    <property type="component" value="Unassembled WGS sequence"/>
</dbReference>
<name>A0ABW2BNE8_9HYPH</name>
<comment type="cofactor">
    <cofactor evidence="1 6">
        <name>pyridoxal 5'-phosphate</name>
        <dbReference type="ChEBI" id="CHEBI:597326"/>
    </cofactor>
</comment>
<evidence type="ECO:0000256" key="1">
    <source>
        <dbReference type="ARBA" id="ARBA00001933"/>
    </source>
</evidence>
<accession>A0ABW2BNE8</accession>
<dbReference type="InterPro" id="IPR015424">
    <property type="entry name" value="PyrdxlP-dep_Trfase"/>
</dbReference>
<comment type="catalytic activity">
    <reaction evidence="5">
        <text>L,L-cystathionine + H2O = L-homocysteine + pyruvate + NH4(+)</text>
        <dbReference type="Rhea" id="RHEA:13965"/>
        <dbReference type="ChEBI" id="CHEBI:15361"/>
        <dbReference type="ChEBI" id="CHEBI:15377"/>
        <dbReference type="ChEBI" id="CHEBI:28938"/>
        <dbReference type="ChEBI" id="CHEBI:58161"/>
        <dbReference type="ChEBI" id="CHEBI:58199"/>
    </reaction>
</comment>
<keyword evidence="8" id="KW-1185">Reference proteome</keyword>
<evidence type="ECO:0000256" key="6">
    <source>
        <dbReference type="RuleBase" id="RU362118"/>
    </source>
</evidence>
<gene>
    <name evidence="7" type="primary">metC</name>
    <name evidence="7" type="ORF">ACFQE0_16735</name>
</gene>
<dbReference type="InterPro" id="IPR015422">
    <property type="entry name" value="PyrdxlP-dep_Trfase_small"/>
</dbReference>
<evidence type="ECO:0000256" key="5">
    <source>
        <dbReference type="ARBA" id="ARBA00047517"/>
    </source>
</evidence>
<dbReference type="EMBL" id="JBHSWN010000001">
    <property type="protein sequence ID" value="MFC6791115.1"/>
    <property type="molecule type" value="Genomic_DNA"/>
</dbReference>
<dbReference type="Gene3D" id="3.40.640.10">
    <property type="entry name" value="Type I PLP-dependent aspartate aminotransferase-like (Major domain)"/>
    <property type="match status" value="1"/>
</dbReference>
<keyword evidence="3 6" id="KW-0663">Pyridoxal phosphate</keyword>
<dbReference type="GO" id="GO:0047804">
    <property type="term" value="F:cysteine-S-conjugate beta-lyase activity"/>
    <property type="evidence" value="ECO:0007669"/>
    <property type="project" value="UniProtKB-EC"/>
</dbReference>
<dbReference type="PANTHER" id="PTHR43500:SF1">
    <property type="entry name" value="CYSTATHIONINE BETA-LYASE-RELATED"/>
    <property type="match status" value="1"/>
</dbReference>
<comment type="caution">
    <text evidence="7">The sequence shown here is derived from an EMBL/GenBank/DDBJ whole genome shotgun (WGS) entry which is preliminary data.</text>
</comment>
<organism evidence="7 8">
    <name type="scientific">Methylobacterium komagatae</name>
    <dbReference type="NCBI Taxonomy" id="374425"/>
    <lineage>
        <taxon>Bacteria</taxon>
        <taxon>Pseudomonadati</taxon>
        <taxon>Pseudomonadota</taxon>
        <taxon>Alphaproteobacteria</taxon>
        <taxon>Hyphomicrobiales</taxon>
        <taxon>Methylobacteriaceae</taxon>
        <taxon>Methylobacterium</taxon>
    </lineage>
</organism>
<dbReference type="InterPro" id="IPR000277">
    <property type="entry name" value="Cys/Met-Metab_PyrdxlP-dep_enz"/>
</dbReference>
<dbReference type="InterPro" id="IPR015421">
    <property type="entry name" value="PyrdxlP-dep_Trfase_major"/>
</dbReference>
<dbReference type="RefSeq" id="WP_378971655.1">
    <property type="nucleotide sequence ID" value="NZ_JBHSWN010000001.1"/>
</dbReference>
<dbReference type="Pfam" id="PF01053">
    <property type="entry name" value="Cys_Met_Meta_PP"/>
    <property type="match status" value="1"/>
</dbReference>
<evidence type="ECO:0000313" key="8">
    <source>
        <dbReference type="Proteomes" id="UP001596292"/>
    </source>
</evidence>
<keyword evidence="4 7" id="KW-0456">Lyase</keyword>
<evidence type="ECO:0000256" key="4">
    <source>
        <dbReference type="ARBA" id="ARBA00023239"/>
    </source>
</evidence>
<reference evidence="8" key="1">
    <citation type="journal article" date="2019" name="Int. J. Syst. Evol. Microbiol.">
        <title>The Global Catalogue of Microorganisms (GCM) 10K type strain sequencing project: providing services to taxonomists for standard genome sequencing and annotation.</title>
        <authorList>
            <consortium name="The Broad Institute Genomics Platform"/>
            <consortium name="The Broad Institute Genome Sequencing Center for Infectious Disease"/>
            <person name="Wu L."/>
            <person name="Ma J."/>
        </authorList>
    </citation>
    <scope>NUCLEOTIDE SEQUENCE [LARGE SCALE GENOMIC DNA]</scope>
    <source>
        <strain evidence="8">CCUG 48316</strain>
    </source>
</reference>
<dbReference type="NCBIfam" id="TIGR01324">
    <property type="entry name" value="cysta_beta_ly_B"/>
    <property type="match status" value="1"/>
</dbReference>
<evidence type="ECO:0000256" key="3">
    <source>
        <dbReference type="ARBA" id="ARBA00022898"/>
    </source>
</evidence>
<dbReference type="PIRSF" id="PIRSF001434">
    <property type="entry name" value="CGS"/>
    <property type="match status" value="1"/>
</dbReference>
<protein>
    <submittedName>
        <fullName evidence="7">Cystathionine beta-lyase</fullName>
        <ecNumber evidence="7">4.4.1.13</ecNumber>
    </submittedName>
</protein>
<dbReference type="PANTHER" id="PTHR43500">
    <property type="entry name" value="CYSTATHIONINE BETA-LYASE-RELATED"/>
    <property type="match status" value="1"/>
</dbReference>
<evidence type="ECO:0000313" key="7">
    <source>
        <dbReference type="EMBL" id="MFC6791115.1"/>
    </source>
</evidence>